<evidence type="ECO:0000313" key="5">
    <source>
        <dbReference type="EMBL" id="UYW02080.1"/>
    </source>
</evidence>
<evidence type="ECO:0000313" key="6">
    <source>
        <dbReference type="Proteomes" id="UP001163328"/>
    </source>
</evidence>
<reference evidence="5" key="1">
    <citation type="submission" date="2021-08" db="EMBL/GenBank/DDBJ databases">
        <title>Flavobacterium sp. strain CC-SYL302.</title>
        <authorList>
            <person name="Lin S.-Y."/>
            <person name="Lee T.-H."/>
            <person name="Young C.-C."/>
        </authorList>
    </citation>
    <scope>NUCLEOTIDE SEQUENCE</scope>
    <source>
        <strain evidence="5">CC-SYL302</strain>
    </source>
</reference>
<accession>A0ABY6M3K5</accession>
<evidence type="ECO:0000256" key="1">
    <source>
        <dbReference type="ARBA" id="ARBA00023015"/>
    </source>
</evidence>
<keyword evidence="6" id="KW-1185">Reference proteome</keyword>
<dbReference type="RefSeq" id="WP_264434565.1">
    <property type="nucleotide sequence ID" value="NZ_CP081495.1"/>
</dbReference>
<keyword evidence="2" id="KW-0238">DNA-binding</keyword>
<keyword evidence="3" id="KW-0804">Transcription</keyword>
<dbReference type="CDD" id="cd00093">
    <property type="entry name" value="HTH_XRE"/>
    <property type="match status" value="1"/>
</dbReference>
<evidence type="ECO:0000256" key="3">
    <source>
        <dbReference type="ARBA" id="ARBA00023163"/>
    </source>
</evidence>
<name>A0ABY6M3K5_9FLAO</name>
<gene>
    <name evidence="5" type="ORF">K5I29_04045</name>
</gene>
<dbReference type="PROSITE" id="PS50943">
    <property type="entry name" value="HTH_CROC1"/>
    <property type="match status" value="1"/>
</dbReference>
<dbReference type="Gene3D" id="2.10.109.10">
    <property type="entry name" value="Umud Fragment, subunit A"/>
    <property type="match status" value="1"/>
</dbReference>
<proteinExistence type="predicted"/>
<dbReference type="Proteomes" id="UP001163328">
    <property type="component" value="Chromosome"/>
</dbReference>
<evidence type="ECO:0000256" key="2">
    <source>
        <dbReference type="ARBA" id="ARBA00023125"/>
    </source>
</evidence>
<dbReference type="InterPro" id="IPR001387">
    <property type="entry name" value="Cro/C1-type_HTH"/>
</dbReference>
<dbReference type="PANTHER" id="PTHR40661">
    <property type="match status" value="1"/>
</dbReference>
<dbReference type="Pfam" id="PF00717">
    <property type="entry name" value="Peptidase_S24"/>
    <property type="match status" value="1"/>
</dbReference>
<dbReference type="InterPro" id="IPR010982">
    <property type="entry name" value="Lambda_DNA-bd_dom_sf"/>
</dbReference>
<sequence>MIGTEIRNKRKELGLTQKELAIILGVSHNTISNWEKGEVIPASKENMLREFINNNIVNNEVVAKKENTPTPGVPYYEDIEATASITSSFSDFKEVPTFYINYEHFNDCTAYVPIFGDSMYPAFCSGEIIAIKQVFNLDVIFWGEAYFVVTNSNANDIRAAKLLFQHEDESKVILRSSNPNYKGDTVINKKDILRLFVIKGKIQRKHL</sequence>
<evidence type="ECO:0000259" key="4">
    <source>
        <dbReference type="PROSITE" id="PS50943"/>
    </source>
</evidence>
<dbReference type="Pfam" id="PF01381">
    <property type="entry name" value="HTH_3"/>
    <property type="match status" value="1"/>
</dbReference>
<dbReference type="EMBL" id="CP081495">
    <property type="protein sequence ID" value="UYW02080.1"/>
    <property type="molecule type" value="Genomic_DNA"/>
</dbReference>
<keyword evidence="1" id="KW-0805">Transcription regulation</keyword>
<protein>
    <submittedName>
        <fullName evidence="5">Helix-turn-helix domain-containing protein</fullName>
    </submittedName>
</protein>
<feature type="domain" description="HTH cro/C1-type" evidence="4">
    <location>
        <begin position="6"/>
        <end position="41"/>
    </location>
</feature>
<organism evidence="5 6">
    <name type="scientific">Flavobacterium agricola</name>
    <dbReference type="NCBI Taxonomy" id="2870839"/>
    <lineage>
        <taxon>Bacteria</taxon>
        <taxon>Pseudomonadati</taxon>
        <taxon>Bacteroidota</taxon>
        <taxon>Flavobacteriia</taxon>
        <taxon>Flavobacteriales</taxon>
        <taxon>Flavobacteriaceae</taxon>
        <taxon>Flavobacterium</taxon>
    </lineage>
</organism>
<dbReference type="SMART" id="SM00530">
    <property type="entry name" value="HTH_XRE"/>
    <property type="match status" value="1"/>
</dbReference>
<dbReference type="InterPro" id="IPR015927">
    <property type="entry name" value="Peptidase_S24_S26A/B/C"/>
</dbReference>
<dbReference type="SUPFAM" id="SSF51306">
    <property type="entry name" value="LexA/Signal peptidase"/>
    <property type="match status" value="1"/>
</dbReference>
<dbReference type="Gene3D" id="1.10.260.40">
    <property type="entry name" value="lambda repressor-like DNA-binding domains"/>
    <property type="match status" value="1"/>
</dbReference>
<dbReference type="PANTHER" id="PTHR40661:SF3">
    <property type="entry name" value="FELS-1 PROPHAGE TRANSCRIPTIONAL REGULATOR"/>
    <property type="match status" value="1"/>
</dbReference>
<dbReference type="InterPro" id="IPR036286">
    <property type="entry name" value="LexA/Signal_pep-like_sf"/>
</dbReference>
<dbReference type="SUPFAM" id="SSF47413">
    <property type="entry name" value="lambda repressor-like DNA-binding domains"/>
    <property type="match status" value="1"/>
</dbReference>